<sequence length="160" mass="17709">MQSASQDLPSPQRQSGDVCRLLFPDYYGAVAHRGKGRGDDVPDCDTTRTSQCMQASRHAFNRSEACAAFFAQLMSVMRQHVPCNVDTTLCDVESFNFSSSTEEQTRQFRGAVDDLMAQAHVGYKAPSNISKNAATAFVQFRNTMLQPFALDPPLSESSWN</sequence>
<dbReference type="AlphaFoldDB" id="A0A3R6YKV7"/>
<evidence type="ECO:0000313" key="1">
    <source>
        <dbReference type="EMBL" id="RHY42016.1"/>
    </source>
</evidence>
<gene>
    <name evidence="1" type="ORF">DYB34_012388</name>
</gene>
<protein>
    <submittedName>
        <fullName evidence="1">Uncharacterized protein</fullName>
    </submittedName>
</protein>
<evidence type="ECO:0000313" key="2">
    <source>
        <dbReference type="Proteomes" id="UP000283543"/>
    </source>
</evidence>
<dbReference type="EMBL" id="QUTB01008600">
    <property type="protein sequence ID" value="RHY42016.1"/>
    <property type="molecule type" value="Genomic_DNA"/>
</dbReference>
<accession>A0A3R6YKV7</accession>
<organism evidence="1 2">
    <name type="scientific">Aphanomyces astaci</name>
    <name type="common">Crayfish plague agent</name>
    <dbReference type="NCBI Taxonomy" id="112090"/>
    <lineage>
        <taxon>Eukaryota</taxon>
        <taxon>Sar</taxon>
        <taxon>Stramenopiles</taxon>
        <taxon>Oomycota</taxon>
        <taxon>Saprolegniomycetes</taxon>
        <taxon>Saprolegniales</taxon>
        <taxon>Verrucalvaceae</taxon>
        <taxon>Aphanomyces</taxon>
    </lineage>
</organism>
<reference evidence="1 2" key="1">
    <citation type="submission" date="2018-08" db="EMBL/GenBank/DDBJ databases">
        <title>Aphanomyces genome sequencing and annotation.</title>
        <authorList>
            <person name="Minardi D."/>
            <person name="Oidtmann B."/>
            <person name="Van Der Giezen M."/>
            <person name="Studholme D.J."/>
        </authorList>
    </citation>
    <scope>NUCLEOTIDE SEQUENCE [LARGE SCALE GENOMIC DNA]</scope>
    <source>
        <strain evidence="1 2">Si</strain>
    </source>
</reference>
<proteinExistence type="predicted"/>
<dbReference type="Proteomes" id="UP000283543">
    <property type="component" value="Unassembled WGS sequence"/>
</dbReference>
<name>A0A3R6YKV7_APHAT</name>
<comment type="caution">
    <text evidence="1">The sequence shown here is derived from an EMBL/GenBank/DDBJ whole genome shotgun (WGS) entry which is preliminary data.</text>
</comment>
<dbReference type="VEuPathDB" id="FungiDB:H257_17413"/>